<keyword evidence="2" id="KW-0472">Membrane</keyword>
<dbReference type="eggNOG" id="KOG3700">
    <property type="taxonomic scope" value="Eukaryota"/>
</dbReference>
<feature type="transmembrane region" description="Helical" evidence="2">
    <location>
        <begin position="302"/>
        <end position="326"/>
    </location>
</feature>
<organism evidence="6">
    <name type="scientific">Caenorhabditis brenneri</name>
    <name type="common">Nematode worm</name>
    <dbReference type="NCBI Taxonomy" id="135651"/>
    <lineage>
        <taxon>Eukaryota</taxon>
        <taxon>Metazoa</taxon>
        <taxon>Ecdysozoa</taxon>
        <taxon>Nematoda</taxon>
        <taxon>Chromadorea</taxon>
        <taxon>Rhabditida</taxon>
        <taxon>Rhabditina</taxon>
        <taxon>Rhabditomorpha</taxon>
        <taxon>Rhabditoidea</taxon>
        <taxon>Rhabditidae</taxon>
        <taxon>Peloderinae</taxon>
        <taxon>Caenorhabditis</taxon>
    </lineage>
</organism>
<feature type="transmembrane region" description="Helical" evidence="2">
    <location>
        <begin position="352"/>
        <end position="370"/>
    </location>
</feature>
<feature type="region of interest" description="Disordered" evidence="1">
    <location>
        <begin position="700"/>
        <end position="745"/>
    </location>
</feature>
<proteinExistence type="predicted"/>
<dbReference type="Proteomes" id="UP000008068">
    <property type="component" value="Unassembled WGS sequence"/>
</dbReference>
<protein>
    <recommendedName>
        <fullName evidence="4">Nose resistant-to-fluoxetine protein N-terminal domain-containing protein</fullName>
    </recommendedName>
</protein>
<evidence type="ECO:0000259" key="4">
    <source>
        <dbReference type="SMART" id="SM00703"/>
    </source>
</evidence>
<evidence type="ECO:0000256" key="3">
    <source>
        <dbReference type="SAM" id="SignalP"/>
    </source>
</evidence>
<feature type="transmembrane region" description="Helical" evidence="2">
    <location>
        <begin position="654"/>
        <end position="676"/>
    </location>
</feature>
<keyword evidence="6" id="KW-1185">Reference proteome</keyword>
<feature type="domain" description="Nose resistant-to-fluoxetine protein N-terminal" evidence="4">
    <location>
        <begin position="59"/>
        <end position="184"/>
    </location>
</feature>
<feature type="transmembrane region" description="Helical" evidence="2">
    <location>
        <begin position="443"/>
        <end position="460"/>
    </location>
</feature>
<evidence type="ECO:0000313" key="6">
    <source>
        <dbReference type="Proteomes" id="UP000008068"/>
    </source>
</evidence>
<feature type="transmembrane region" description="Helical" evidence="2">
    <location>
        <begin position="413"/>
        <end position="436"/>
    </location>
</feature>
<dbReference type="InterPro" id="IPR052728">
    <property type="entry name" value="O2_lipid_transport_reg"/>
</dbReference>
<accession>G0PGF3</accession>
<reference evidence="6" key="1">
    <citation type="submission" date="2011-07" db="EMBL/GenBank/DDBJ databases">
        <authorList>
            <consortium name="Caenorhabditis brenneri Sequencing and Analysis Consortium"/>
            <person name="Wilson R.K."/>
        </authorList>
    </citation>
    <scope>NUCLEOTIDE SEQUENCE [LARGE SCALE GENOMIC DNA]</scope>
    <source>
        <strain evidence="6">PB2801</strain>
    </source>
</reference>
<dbReference type="AlphaFoldDB" id="G0PGF3"/>
<dbReference type="PANTHER" id="PTHR11161">
    <property type="entry name" value="O-ACYLTRANSFERASE"/>
    <property type="match status" value="1"/>
</dbReference>
<keyword evidence="3" id="KW-0732">Signal</keyword>
<evidence type="ECO:0000313" key="5">
    <source>
        <dbReference type="EMBL" id="EGT55002.1"/>
    </source>
</evidence>
<dbReference type="STRING" id="135651.G0PGF3"/>
<name>G0PGF3_CAEBE</name>
<feature type="chain" id="PRO_5003406879" description="Nose resistant-to-fluoxetine protein N-terminal domain-containing protein" evidence="3">
    <location>
        <begin position="19"/>
        <end position="745"/>
    </location>
</feature>
<gene>
    <name evidence="5" type="ORF">CAEBREN_32444</name>
</gene>
<sequence>MRYYLVILLALALSGVQGHGWKEIFTPSQSQSSITGVNEQCANDTQTWQNSLKLVAEVSVECLIEKKCTPAEEKTIEQNFYAVEQYDAWGKLPLTGLFQIPILWEGSYQECERISGQKYETNYCYMILFPGKNATCHMSNGEPTSIFIRRAVCMPNSCSQDDLATVYNQVSTEPFTACGAFCSSYPVKKTPAFWGFTSFMAVMVALVLAATLADYLRDTLKKEDEVRKDNKALQILMTFSMWTNAEVLLSVKEQKPGFIKCLDCIRFLSMLWVVTGHTFTYLMVPDQILAVLPFTGKFWNHFIMNAFFSVDTFFLLSGIVVAYLFFKTRLKVAQIKNPVTWILFYVHRYLRLTPPLMFFIGFFVVYGYYIQGPGVAAQLNQLNPQVDVCVGNWWKNMLYINNLGSDVNQCYGITWYLGVDTQLYVIAPIFLIGLYFSFAAGTALLMAAIMGSVITVYILYSVNNLPADFFGVGDNTYFYDIIYDKPWVRGTPYFIGLFVGYLLATYGKRKVRLNWALSVVGWLIAFGLAVMCLFSTYDYDKRVCLHDRMSEFTDDFQYLHSRLLLQFLPDRVVFGGVMGDCRESYGMGRYSNPRNIRKKKLFVSGPVDAFMSHPIWQPFGRLSYCAYIVHFVVLYLYLSIGDVSIHFYSSFQIFMYYAVPTTLLSYIFAFFWSCFFEIPFLKLEKMLIEAIIGAGKRPGTEKIADSAVPKSSETPKSGELWDADVENRKEPWSTNSEQETNTQRV</sequence>
<dbReference type="InterPro" id="IPR006621">
    <property type="entry name" value="Nose-resist-to-fluoxetine_N"/>
</dbReference>
<dbReference type="OrthoDB" id="207378at2759"/>
<dbReference type="Pfam" id="PF01757">
    <property type="entry name" value="Acyl_transf_3"/>
    <property type="match status" value="1"/>
</dbReference>
<feature type="transmembrane region" description="Helical" evidence="2">
    <location>
        <begin position="515"/>
        <end position="539"/>
    </location>
</feature>
<dbReference type="SMART" id="SM00703">
    <property type="entry name" value="NRF"/>
    <property type="match status" value="1"/>
</dbReference>
<feature type="compositionally biased region" description="Polar residues" evidence="1">
    <location>
        <begin position="732"/>
        <end position="745"/>
    </location>
</feature>
<dbReference type="InterPro" id="IPR002656">
    <property type="entry name" value="Acyl_transf_3_dom"/>
</dbReference>
<keyword evidence="2" id="KW-1133">Transmembrane helix</keyword>
<dbReference type="Pfam" id="PF20146">
    <property type="entry name" value="NRF"/>
    <property type="match status" value="1"/>
</dbReference>
<feature type="signal peptide" evidence="3">
    <location>
        <begin position="1"/>
        <end position="18"/>
    </location>
</feature>
<evidence type="ECO:0000256" key="1">
    <source>
        <dbReference type="SAM" id="MobiDB-lite"/>
    </source>
</evidence>
<feature type="transmembrane region" description="Helical" evidence="2">
    <location>
        <begin position="624"/>
        <end position="648"/>
    </location>
</feature>
<feature type="transmembrane region" description="Helical" evidence="2">
    <location>
        <begin position="264"/>
        <end position="282"/>
    </location>
</feature>
<feature type="transmembrane region" description="Helical" evidence="2">
    <location>
        <begin position="192"/>
        <end position="213"/>
    </location>
</feature>
<dbReference type="FunCoup" id="G0PGF3">
    <property type="interactions" value="11"/>
</dbReference>
<dbReference type="GO" id="GO:0016747">
    <property type="term" value="F:acyltransferase activity, transferring groups other than amino-acyl groups"/>
    <property type="evidence" value="ECO:0007669"/>
    <property type="project" value="InterPro"/>
</dbReference>
<dbReference type="EMBL" id="GL380415">
    <property type="protein sequence ID" value="EGT55002.1"/>
    <property type="molecule type" value="Genomic_DNA"/>
</dbReference>
<dbReference type="PANTHER" id="PTHR11161:SF33">
    <property type="entry name" value="NOSE RESISTANT-TO-FLUOXETINE PROTEIN N-TERMINAL DOMAIN-CONTAINING PROTEIN"/>
    <property type="match status" value="1"/>
</dbReference>
<dbReference type="InParanoid" id="G0PGF3"/>
<keyword evidence="2" id="KW-0812">Transmembrane</keyword>
<evidence type="ECO:0000256" key="2">
    <source>
        <dbReference type="SAM" id="Phobius"/>
    </source>
</evidence>
<dbReference type="HOGENOM" id="CLU_007874_3_2_1"/>